<evidence type="ECO:0000256" key="1">
    <source>
        <dbReference type="ARBA" id="ARBA00023015"/>
    </source>
</evidence>
<evidence type="ECO:0000256" key="2">
    <source>
        <dbReference type="ARBA" id="ARBA00023125"/>
    </source>
</evidence>
<dbReference type="InterPro" id="IPR046532">
    <property type="entry name" value="DUF6597"/>
</dbReference>
<evidence type="ECO:0000313" key="6">
    <source>
        <dbReference type="Proteomes" id="UP000297729"/>
    </source>
</evidence>
<feature type="domain" description="HTH araC/xylS-type" evidence="4">
    <location>
        <begin position="165"/>
        <end position="248"/>
    </location>
</feature>
<dbReference type="EMBL" id="SPVG01000025">
    <property type="protein sequence ID" value="TFW30168.1"/>
    <property type="molecule type" value="Genomic_DNA"/>
</dbReference>
<dbReference type="AlphaFoldDB" id="A0A4Y9SUQ5"/>
<dbReference type="InterPro" id="IPR018060">
    <property type="entry name" value="HTH_AraC"/>
</dbReference>
<dbReference type="PANTHER" id="PTHR46796:SF13">
    <property type="entry name" value="HTH-TYPE TRANSCRIPTIONAL ACTIVATOR RHAS"/>
    <property type="match status" value="1"/>
</dbReference>
<keyword evidence="2" id="KW-0238">DNA-binding</keyword>
<dbReference type="Proteomes" id="UP000297729">
    <property type="component" value="Unassembled WGS sequence"/>
</dbReference>
<dbReference type="GO" id="GO:0003700">
    <property type="term" value="F:DNA-binding transcription factor activity"/>
    <property type="evidence" value="ECO:0007669"/>
    <property type="project" value="InterPro"/>
</dbReference>
<dbReference type="RefSeq" id="WP_135200016.1">
    <property type="nucleotide sequence ID" value="NZ_SPVG01000025.1"/>
</dbReference>
<dbReference type="GO" id="GO:0043565">
    <property type="term" value="F:sequence-specific DNA binding"/>
    <property type="evidence" value="ECO:0007669"/>
    <property type="project" value="InterPro"/>
</dbReference>
<dbReference type="InterPro" id="IPR009057">
    <property type="entry name" value="Homeodomain-like_sf"/>
</dbReference>
<sequence>MQPQEFAPPPALGDVIRCFWHVRREFGAQPSAFEVLPDGHAEIVFHFGGDCSVDGTPLPSPFLMGLLQRPLRLSAQGRFDVLGIRCFPWTVYGLLGMAPGGDGVCLFEHPLAGLQAALAQWVAQDRIDLAVASLSRHLLPLQTPVDAVLLRAGGAMRGAGGALPVSQVATAAHATVRTLERKFKQSSGRTVKDVSGLIRFEQVRNRLFSAPAGDLAALARELGYADQSHLSREFKRFAGTTPAAFARRLKKS</sequence>
<dbReference type="SMART" id="SM00342">
    <property type="entry name" value="HTH_ARAC"/>
    <property type="match status" value="1"/>
</dbReference>
<evidence type="ECO:0000259" key="4">
    <source>
        <dbReference type="PROSITE" id="PS01124"/>
    </source>
</evidence>
<protein>
    <submittedName>
        <fullName evidence="5">AraC family transcriptional regulator</fullName>
    </submittedName>
</protein>
<keyword evidence="6" id="KW-1185">Reference proteome</keyword>
<accession>A0A4Y9SUQ5</accession>
<keyword evidence="1" id="KW-0805">Transcription regulation</keyword>
<gene>
    <name evidence="5" type="ORF">E4L98_02615</name>
</gene>
<keyword evidence="3" id="KW-0804">Transcription</keyword>
<dbReference type="PROSITE" id="PS01124">
    <property type="entry name" value="HTH_ARAC_FAMILY_2"/>
    <property type="match status" value="1"/>
</dbReference>
<organism evidence="5 6">
    <name type="scientific">Duganella callida</name>
    <dbReference type="NCBI Taxonomy" id="2561932"/>
    <lineage>
        <taxon>Bacteria</taxon>
        <taxon>Pseudomonadati</taxon>
        <taxon>Pseudomonadota</taxon>
        <taxon>Betaproteobacteria</taxon>
        <taxon>Burkholderiales</taxon>
        <taxon>Oxalobacteraceae</taxon>
        <taxon>Telluria group</taxon>
        <taxon>Duganella</taxon>
    </lineage>
</organism>
<comment type="caution">
    <text evidence="5">The sequence shown here is derived from an EMBL/GenBank/DDBJ whole genome shotgun (WGS) entry which is preliminary data.</text>
</comment>
<dbReference type="InterPro" id="IPR050204">
    <property type="entry name" value="AraC_XylS_family_regulators"/>
</dbReference>
<dbReference type="Pfam" id="PF12833">
    <property type="entry name" value="HTH_18"/>
    <property type="match status" value="1"/>
</dbReference>
<dbReference type="Gene3D" id="1.10.10.60">
    <property type="entry name" value="Homeodomain-like"/>
    <property type="match status" value="1"/>
</dbReference>
<evidence type="ECO:0000256" key="3">
    <source>
        <dbReference type="ARBA" id="ARBA00023163"/>
    </source>
</evidence>
<dbReference type="Pfam" id="PF20240">
    <property type="entry name" value="DUF6597"/>
    <property type="match status" value="1"/>
</dbReference>
<evidence type="ECO:0000313" key="5">
    <source>
        <dbReference type="EMBL" id="TFW30168.1"/>
    </source>
</evidence>
<proteinExistence type="predicted"/>
<name>A0A4Y9SUQ5_9BURK</name>
<dbReference type="SUPFAM" id="SSF46689">
    <property type="entry name" value="Homeodomain-like"/>
    <property type="match status" value="1"/>
</dbReference>
<dbReference type="OrthoDB" id="9809338at2"/>
<reference evidence="5 6" key="1">
    <citation type="submission" date="2019-03" db="EMBL/GenBank/DDBJ databases">
        <title>Draft Genome Sequence of Duganella callidus sp. nov., a Novel Duganella Species Isolated from Cultivated Soil.</title>
        <authorList>
            <person name="Raths R."/>
            <person name="Peta V."/>
            <person name="Bucking H."/>
        </authorList>
    </citation>
    <scope>NUCLEOTIDE SEQUENCE [LARGE SCALE GENOMIC DNA]</scope>
    <source>
        <strain evidence="5 6">DN04</strain>
    </source>
</reference>
<dbReference type="PANTHER" id="PTHR46796">
    <property type="entry name" value="HTH-TYPE TRANSCRIPTIONAL ACTIVATOR RHAS-RELATED"/>
    <property type="match status" value="1"/>
</dbReference>